<evidence type="ECO:0000256" key="12">
    <source>
        <dbReference type="ARBA" id="ARBA00023204"/>
    </source>
</evidence>
<proteinExistence type="inferred from homology"/>
<evidence type="ECO:0000256" key="5">
    <source>
        <dbReference type="ARBA" id="ARBA00022722"/>
    </source>
</evidence>
<evidence type="ECO:0000256" key="7">
    <source>
        <dbReference type="ARBA" id="ARBA00022759"/>
    </source>
</evidence>
<evidence type="ECO:0000256" key="13">
    <source>
        <dbReference type="ARBA" id="ARBA00024745"/>
    </source>
</evidence>
<keyword evidence="8" id="KW-0227">DNA damage</keyword>
<keyword evidence="12" id="KW-0234">DNA repair</keyword>
<comment type="function">
    <text evidence="13">Endonuclease that resolves Holliday junction intermediates made during homologous genetic recombination and DNA repair. Exhibits sequence and structure-selective cleavage of four-way DNA junctions, where it introduces symmetrical nicks in two strands of the same polarity at the 5' side of CC dinucleotides. Corrects the defects in genetic recombination and DNA repair associated with inactivation of RuvAB or RuvC.</text>
</comment>
<comment type="cofactor">
    <cofactor evidence="1">
        <name>Mg(2+)</name>
        <dbReference type="ChEBI" id="CHEBI:18420"/>
    </cofactor>
</comment>
<keyword evidence="5" id="KW-0540">Nuclease</keyword>
<evidence type="ECO:0000256" key="4">
    <source>
        <dbReference type="ARBA" id="ARBA00014885"/>
    </source>
</evidence>
<protein>
    <recommendedName>
        <fullName evidence="4">Crossover junction endodeoxyribonuclease RusA</fullName>
        <ecNumber evidence="15">3.1.21.10</ecNumber>
    </recommendedName>
    <alternativeName>
        <fullName evidence="16">Holliday junction nuclease RusA</fullName>
    </alternativeName>
    <alternativeName>
        <fullName evidence="17">Holliday junction resolvase</fullName>
    </alternativeName>
</protein>
<accession>A0AB39ESK7</accession>
<name>A0AB39ESK7_9BURK</name>
<evidence type="ECO:0000256" key="16">
    <source>
        <dbReference type="ARBA" id="ARBA00030920"/>
    </source>
</evidence>
<gene>
    <name evidence="18" type="ORF">ABRY94_11825</name>
</gene>
<comment type="catalytic activity">
    <reaction evidence="14">
        <text>Endonucleolytic cleavage at a junction such as a reciprocal single-stranded crossover between two homologous DNA duplexes (Holliday junction).</text>
        <dbReference type="EC" id="3.1.21.10"/>
    </reaction>
</comment>
<dbReference type="InterPro" id="IPR036614">
    <property type="entry name" value="RusA-like_sf"/>
</dbReference>
<evidence type="ECO:0000256" key="6">
    <source>
        <dbReference type="ARBA" id="ARBA00022723"/>
    </source>
</evidence>
<keyword evidence="10" id="KW-0460">Magnesium</keyword>
<dbReference type="RefSeq" id="WP_368655414.1">
    <property type="nucleotide sequence ID" value="NZ_CP158262.1"/>
</dbReference>
<dbReference type="EMBL" id="CP158262">
    <property type="protein sequence ID" value="XDJ68754.1"/>
    <property type="molecule type" value="Genomic_DNA"/>
</dbReference>
<dbReference type="InterPro" id="IPR016281">
    <property type="entry name" value="Endonuclease_RusA"/>
</dbReference>
<keyword evidence="11" id="KW-0233">DNA recombination</keyword>
<evidence type="ECO:0000256" key="9">
    <source>
        <dbReference type="ARBA" id="ARBA00022801"/>
    </source>
</evidence>
<dbReference type="AlphaFoldDB" id="A0AB39ESK7"/>
<comment type="similarity">
    <text evidence="2">Belongs to the RusA family.</text>
</comment>
<evidence type="ECO:0000256" key="3">
    <source>
        <dbReference type="ARBA" id="ARBA00011738"/>
    </source>
</evidence>
<evidence type="ECO:0000256" key="2">
    <source>
        <dbReference type="ARBA" id="ARBA00008865"/>
    </source>
</evidence>
<dbReference type="SUPFAM" id="SSF103084">
    <property type="entry name" value="Holliday junction resolvase RusA"/>
    <property type="match status" value="1"/>
</dbReference>
<evidence type="ECO:0000256" key="10">
    <source>
        <dbReference type="ARBA" id="ARBA00022842"/>
    </source>
</evidence>
<reference evidence="18" key="1">
    <citation type="submission" date="2024-05" db="EMBL/GenBank/DDBJ databases">
        <authorList>
            <person name="Luo Y.-C."/>
            <person name="Nicholds J."/>
            <person name="Mortimer T."/>
            <person name="Maboni G."/>
        </authorList>
    </citation>
    <scope>NUCLEOTIDE SEQUENCE</scope>
    <source>
        <strain evidence="18">144863</strain>
    </source>
</reference>
<evidence type="ECO:0000256" key="8">
    <source>
        <dbReference type="ARBA" id="ARBA00022763"/>
    </source>
</evidence>
<dbReference type="PIRSF" id="PIRSF001007">
    <property type="entry name" value="RusA"/>
    <property type="match status" value="1"/>
</dbReference>
<evidence type="ECO:0000256" key="15">
    <source>
        <dbReference type="ARBA" id="ARBA00029488"/>
    </source>
</evidence>
<dbReference type="Pfam" id="PF05866">
    <property type="entry name" value="RusA"/>
    <property type="match status" value="1"/>
</dbReference>
<sequence>MIELILPWPPSLNTYYRHTMIQGKPRVLISAEGRKYRTQVRHAILMHTPSQRKAPPGRLAVNITAHAPDQRARDLDNINKGLLDALVHAGVMADDSLIDRLTVERGSIVKGGCVRVRIGGMI</sequence>
<keyword evidence="7" id="KW-0255">Endonuclease</keyword>
<evidence type="ECO:0000256" key="17">
    <source>
        <dbReference type="ARBA" id="ARBA00031953"/>
    </source>
</evidence>
<dbReference type="Gene3D" id="3.30.1330.70">
    <property type="entry name" value="Holliday junction resolvase RusA"/>
    <property type="match status" value="1"/>
</dbReference>
<organism evidence="18">
    <name type="scientific">Castellaniella ginsengisoli</name>
    <dbReference type="NCBI Taxonomy" id="546114"/>
    <lineage>
        <taxon>Bacteria</taxon>
        <taxon>Pseudomonadati</taxon>
        <taxon>Pseudomonadota</taxon>
        <taxon>Betaproteobacteria</taxon>
        <taxon>Burkholderiales</taxon>
        <taxon>Alcaligenaceae</taxon>
        <taxon>Castellaniella</taxon>
    </lineage>
</organism>
<dbReference type="GO" id="GO:0000287">
    <property type="term" value="F:magnesium ion binding"/>
    <property type="evidence" value="ECO:0007669"/>
    <property type="project" value="InterPro"/>
</dbReference>
<evidence type="ECO:0000256" key="11">
    <source>
        <dbReference type="ARBA" id="ARBA00023172"/>
    </source>
</evidence>
<keyword evidence="9" id="KW-0378">Hydrolase</keyword>
<dbReference type="EC" id="3.1.21.10" evidence="15"/>
<keyword evidence="6" id="KW-0479">Metal-binding</keyword>
<dbReference type="GO" id="GO:0006310">
    <property type="term" value="P:DNA recombination"/>
    <property type="evidence" value="ECO:0007669"/>
    <property type="project" value="UniProtKB-KW"/>
</dbReference>
<evidence type="ECO:0000256" key="1">
    <source>
        <dbReference type="ARBA" id="ARBA00001946"/>
    </source>
</evidence>
<evidence type="ECO:0000256" key="14">
    <source>
        <dbReference type="ARBA" id="ARBA00029354"/>
    </source>
</evidence>
<dbReference type="GO" id="GO:0006281">
    <property type="term" value="P:DNA repair"/>
    <property type="evidence" value="ECO:0007669"/>
    <property type="project" value="UniProtKB-KW"/>
</dbReference>
<comment type="subunit">
    <text evidence="3">Homodimer.</text>
</comment>
<dbReference type="InterPro" id="IPR008822">
    <property type="entry name" value="Endonuclease_RusA-like"/>
</dbReference>
<evidence type="ECO:0000313" key="18">
    <source>
        <dbReference type="EMBL" id="XDJ68754.1"/>
    </source>
</evidence>
<dbReference type="GO" id="GO:0008821">
    <property type="term" value="F:crossover junction DNA endonuclease activity"/>
    <property type="evidence" value="ECO:0007669"/>
    <property type="project" value="UniProtKB-EC"/>
</dbReference>